<name>A0ABT6PNI3_9PSEU</name>
<proteinExistence type="predicted"/>
<evidence type="ECO:0000256" key="1">
    <source>
        <dbReference type="SAM" id="Phobius"/>
    </source>
</evidence>
<keyword evidence="3" id="KW-1185">Reference proteome</keyword>
<evidence type="ECO:0000313" key="2">
    <source>
        <dbReference type="EMBL" id="MDI2029568.1"/>
    </source>
</evidence>
<sequence length="302" mass="33063">MAAVALPWFIWSWVALGSAIPDTLVIKLFAGWGMWNFTNGWQLYLGLYPFFTIVSAVMPVLGLMGLLAWVPARVRAGRTASAVARLDAFAGLAAGGVAYYIAYTQLGVSPYHWYYAPTITALSIAAAALIGWAACRFRHGVLRWIALSTATSSAAFAALLLALVRVHGMPWAQSPIMSNGTTPGEYARMGQELHKRVGSATVGSADEIGTLAYFCHCTITDGFVDRGYIPDQIRQREEQLSPVSRWLLRLNYRYFDRSATPRPLDYQLHRVPGPGPDPILTGSSRWASTNHFELGDLRAPAP</sequence>
<evidence type="ECO:0000313" key="3">
    <source>
        <dbReference type="Proteomes" id="UP001237595"/>
    </source>
</evidence>
<gene>
    <name evidence="2" type="ORF">QFW96_13140</name>
</gene>
<feature type="transmembrane region" description="Helical" evidence="1">
    <location>
        <begin position="141"/>
        <end position="164"/>
    </location>
</feature>
<feature type="transmembrane region" description="Helical" evidence="1">
    <location>
        <begin position="114"/>
        <end position="134"/>
    </location>
</feature>
<protein>
    <submittedName>
        <fullName evidence="2">Uncharacterized protein</fullName>
    </submittedName>
</protein>
<comment type="caution">
    <text evidence="2">The sequence shown here is derived from an EMBL/GenBank/DDBJ whole genome shotgun (WGS) entry which is preliminary data.</text>
</comment>
<reference evidence="2 3" key="1">
    <citation type="submission" date="2023-04" db="EMBL/GenBank/DDBJ databases">
        <title>Draft genome sequence of Saccharopolyspora sp. TS4A08 isolated from sweet potato rhizospheric soil.</title>
        <authorList>
            <person name="Suksaard P."/>
            <person name="Duangmal K."/>
        </authorList>
    </citation>
    <scope>NUCLEOTIDE SEQUENCE [LARGE SCALE GENOMIC DNA]</scope>
    <source>
        <strain evidence="2 3">TS4A08</strain>
    </source>
</reference>
<feature type="transmembrane region" description="Helical" evidence="1">
    <location>
        <begin position="82"/>
        <end position="102"/>
    </location>
</feature>
<keyword evidence="1" id="KW-1133">Transmembrane helix</keyword>
<accession>A0ABT6PNI3</accession>
<dbReference type="EMBL" id="JASAOF010000006">
    <property type="protein sequence ID" value="MDI2029568.1"/>
    <property type="molecule type" value="Genomic_DNA"/>
</dbReference>
<organism evidence="2 3">
    <name type="scientific">Saccharopolyspora ipomoeae</name>
    <dbReference type="NCBI Taxonomy" id="3042027"/>
    <lineage>
        <taxon>Bacteria</taxon>
        <taxon>Bacillati</taxon>
        <taxon>Actinomycetota</taxon>
        <taxon>Actinomycetes</taxon>
        <taxon>Pseudonocardiales</taxon>
        <taxon>Pseudonocardiaceae</taxon>
        <taxon>Saccharopolyspora</taxon>
    </lineage>
</organism>
<dbReference type="Proteomes" id="UP001237595">
    <property type="component" value="Unassembled WGS sequence"/>
</dbReference>
<dbReference type="RefSeq" id="WP_281455890.1">
    <property type="nucleotide sequence ID" value="NZ_JASAOF010000006.1"/>
</dbReference>
<keyword evidence="1" id="KW-0472">Membrane</keyword>
<feature type="transmembrane region" description="Helical" evidence="1">
    <location>
        <begin position="43"/>
        <end position="70"/>
    </location>
</feature>
<keyword evidence="1" id="KW-0812">Transmembrane</keyword>